<sequence>MNVTTGLAEPFAILGMHFREALLNQHPEEHSIIIKPSAKRSVADRALRDLFPKG</sequence>
<organism evidence="1 2">
    <name type="scientific">Rhizobium etli</name>
    <dbReference type="NCBI Taxonomy" id="29449"/>
    <lineage>
        <taxon>Bacteria</taxon>
        <taxon>Pseudomonadati</taxon>
        <taxon>Pseudomonadota</taxon>
        <taxon>Alphaproteobacteria</taxon>
        <taxon>Hyphomicrobiales</taxon>
        <taxon>Rhizobiaceae</taxon>
        <taxon>Rhizobium/Agrobacterium group</taxon>
        <taxon>Rhizobium</taxon>
    </lineage>
</organism>
<evidence type="ECO:0000313" key="1">
    <source>
        <dbReference type="EMBL" id="ARQ13484.1"/>
    </source>
</evidence>
<dbReference type="Proteomes" id="UP000194159">
    <property type="component" value="Plasmid pRetNXC12d"/>
</dbReference>
<proteinExistence type="predicted"/>
<keyword evidence="1" id="KW-0614">Plasmid</keyword>
<reference evidence="1 2" key="1">
    <citation type="submission" date="2017-04" db="EMBL/GenBank/DDBJ databases">
        <title>Complete genome sequences of Rhizobium genomic linages associated to common bean (phaseolus vulgaris).</title>
        <authorList>
            <person name="Santamaria R.I."/>
            <person name="Bustos P."/>
            <person name="Perez-Carrascal O."/>
            <person name="Martinez-Flores I."/>
            <person name="Juarez S."/>
            <person name="Lozano L."/>
            <person name="Miranda F."/>
            <person name="Vinuesa P."/>
            <person name="Martinez-Romero E."/>
            <person name="Cevallos M.A."/>
            <person name="Romero D."/>
            <person name="Davila G."/>
            <person name="Gonzalez V."/>
        </authorList>
    </citation>
    <scope>NUCLEOTIDE SEQUENCE [LARGE SCALE GENOMIC DNA]</scope>
    <source>
        <strain evidence="1 2">NXC12</strain>
        <plasmid evidence="2">pretnxc12d</plasmid>
    </source>
</reference>
<dbReference type="AlphaFoldDB" id="A0AAN1EMZ3"/>
<geneLocation type="plasmid" evidence="2">
    <name>pretnxc12d</name>
</geneLocation>
<name>A0AAN1EMZ3_RHIET</name>
<evidence type="ECO:0000313" key="2">
    <source>
        <dbReference type="Proteomes" id="UP000194159"/>
    </source>
</evidence>
<protein>
    <submittedName>
        <fullName evidence="1">Uncharacterized protein</fullName>
    </submittedName>
</protein>
<accession>A0AAN1EMZ3</accession>
<gene>
    <name evidence="1" type="ORF">NXC12_PD00395</name>
</gene>
<dbReference type="EMBL" id="CP020910">
    <property type="protein sequence ID" value="ARQ13484.1"/>
    <property type="molecule type" value="Genomic_DNA"/>
</dbReference>